<keyword evidence="1" id="KW-1133">Transmembrane helix</keyword>
<feature type="transmembrane region" description="Helical" evidence="1">
    <location>
        <begin position="24"/>
        <end position="42"/>
    </location>
</feature>
<gene>
    <name evidence="2" type="ORF">AF72_11115</name>
    <name evidence="3" type="ORF">LPH55_04955</name>
</gene>
<name>Z9JI04_9GAMM</name>
<dbReference type="GeneID" id="68899700"/>
<dbReference type="Proteomes" id="UP001430701">
    <property type="component" value="Unassembled WGS sequence"/>
</dbReference>
<dbReference type="AlphaFoldDB" id="Z9JI04"/>
<accession>Z9JI04</accession>
<protein>
    <submittedName>
        <fullName evidence="3">DUF2244 domain-containing protein</fullName>
    </submittedName>
    <submittedName>
        <fullName evidence="2">Membrane protein</fullName>
    </submittedName>
</protein>
<evidence type="ECO:0000313" key="5">
    <source>
        <dbReference type="Proteomes" id="UP001430701"/>
    </source>
</evidence>
<evidence type="ECO:0000313" key="2">
    <source>
        <dbReference type="EMBL" id="EWS77387.1"/>
    </source>
</evidence>
<evidence type="ECO:0000313" key="4">
    <source>
        <dbReference type="Proteomes" id="UP000020406"/>
    </source>
</evidence>
<organism evidence="2 4">
    <name type="scientific">Xylella taiwanensis</name>
    <dbReference type="NCBI Taxonomy" id="1444770"/>
    <lineage>
        <taxon>Bacteria</taxon>
        <taxon>Pseudomonadati</taxon>
        <taxon>Pseudomonadota</taxon>
        <taxon>Gammaproteobacteria</taxon>
        <taxon>Lysobacterales</taxon>
        <taxon>Lysobacteraceae</taxon>
        <taxon>Xylella</taxon>
    </lineage>
</organism>
<dbReference type="EMBL" id="JAJPPU010000002">
    <property type="protein sequence ID" value="MCD8472834.1"/>
    <property type="molecule type" value="Genomic_DNA"/>
</dbReference>
<comment type="caution">
    <text evidence="2">The sequence shown here is derived from an EMBL/GenBank/DDBJ whole genome shotgun (WGS) entry which is preliminary data.</text>
</comment>
<keyword evidence="1" id="KW-0472">Membrane</keyword>
<dbReference type="STRING" id="1444770.AF72_11115"/>
<dbReference type="RefSeq" id="WP_038272319.1">
    <property type="nucleotide sequence ID" value="NZ_CP053627.1"/>
</dbReference>
<reference evidence="2 4" key="1">
    <citation type="journal article" date="2014" name="Genome Announc.">
        <title>Draft Genome Sequence of Xylella fastidiosa Pear Leaf Scorch Strain in Taiwan.</title>
        <authorList>
            <person name="Su C.C."/>
            <person name="Deng W.L."/>
            <person name="Jan F.J."/>
            <person name="Chang C.J."/>
            <person name="Huang H."/>
            <person name="Chen J."/>
        </authorList>
    </citation>
    <scope>NUCLEOTIDE SEQUENCE [LARGE SCALE GENOMIC DNA]</scope>
    <source>
        <strain evidence="2 4">PLS229</strain>
    </source>
</reference>
<keyword evidence="5" id="KW-1185">Reference proteome</keyword>
<dbReference type="EMBL" id="JDSQ01000021">
    <property type="protein sequence ID" value="EWS77387.1"/>
    <property type="molecule type" value="Genomic_DNA"/>
</dbReference>
<evidence type="ECO:0000313" key="3">
    <source>
        <dbReference type="EMBL" id="MCD8472834.1"/>
    </source>
</evidence>
<sequence length="92" mass="10763">MHWLFLLMAIAAMCAAFFIPQMWLLLVTLWGALGLLLLWACAQYSREHRRRRHDIASMIDEVELQRLQELAEVRRHSQRIASTDDDADGIKK</sequence>
<dbReference type="Proteomes" id="UP000020406">
    <property type="component" value="Unassembled WGS sequence"/>
</dbReference>
<dbReference type="OrthoDB" id="9994367at2"/>
<proteinExistence type="predicted"/>
<reference evidence="3" key="2">
    <citation type="submission" date="2021-11" db="EMBL/GenBank/DDBJ databases">
        <title>Genome sequence of Xylella taiwanensis PLS432.</title>
        <authorList>
            <person name="Weng L.-W."/>
            <person name="Su C.-C."/>
            <person name="Tsai C.-W."/>
            <person name="Kuo C.-H."/>
        </authorList>
    </citation>
    <scope>NUCLEOTIDE SEQUENCE</scope>
    <source>
        <strain evidence="3">PLS432</strain>
    </source>
</reference>
<keyword evidence="1" id="KW-0812">Transmembrane</keyword>
<dbReference type="KEGG" id="xtw:AB672_00215"/>
<evidence type="ECO:0000256" key="1">
    <source>
        <dbReference type="SAM" id="Phobius"/>
    </source>
</evidence>
<dbReference type="PATRIC" id="fig|1444770.3.peg.2626"/>